<dbReference type="CDD" id="cd06257">
    <property type="entry name" value="DnaJ"/>
    <property type="match status" value="1"/>
</dbReference>
<evidence type="ECO:0000313" key="2">
    <source>
        <dbReference type="EMBL" id="KAF1840160.1"/>
    </source>
</evidence>
<dbReference type="SUPFAM" id="SSF46565">
    <property type="entry name" value="Chaperone J-domain"/>
    <property type="match status" value="1"/>
</dbReference>
<name>A0A9P4G7J7_9PLEO</name>
<dbReference type="SMART" id="SM00271">
    <property type="entry name" value="DnaJ"/>
    <property type="match status" value="1"/>
</dbReference>
<evidence type="ECO:0000313" key="3">
    <source>
        <dbReference type="Proteomes" id="UP000800039"/>
    </source>
</evidence>
<protein>
    <recommendedName>
        <fullName evidence="1">J domain-containing protein</fullName>
    </recommendedName>
</protein>
<organism evidence="2 3">
    <name type="scientific">Cucurbitaria berberidis CBS 394.84</name>
    <dbReference type="NCBI Taxonomy" id="1168544"/>
    <lineage>
        <taxon>Eukaryota</taxon>
        <taxon>Fungi</taxon>
        <taxon>Dikarya</taxon>
        <taxon>Ascomycota</taxon>
        <taxon>Pezizomycotina</taxon>
        <taxon>Dothideomycetes</taxon>
        <taxon>Pleosporomycetidae</taxon>
        <taxon>Pleosporales</taxon>
        <taxon>Pleosporineae</taxon>
        <taxon>Cucurbitariaceae</taxon>
        <taxon>Cucurbitaria</taxon>
    </lineage>
</organism>
<reference evidence="2" key="1">
    <citation type="submission" date="2020-01" db="EMBL/GenBank/DDBJ databases">
        <authorList>
            <consortium name="DOE Joint Genome Institute"/>
            <person name="Haridas S."/>
            <person name="Albert R."/>
            <person name="Binder M."/>
            <person name="Bloem J."/>
            <person name="Labutti K."/>
            <person name="Salamov A."/>
            <person name="Andreopoulos B."/>
            <person name="Baker S.E."/>
            <person name="Barry K."/>
            <person name="Bills G."/>
            <person name="Bluhm B.H."/>
            <person name="Cannon C."/>
            <person name="Castanera R."/>
            <person name="Culley D.E."/>
            <person name="Daum C."/>
            <person name="Ezra D."/>
            <person name="Gonzalez J.B."/>
            <person name="Henrissat B."/>
            <person name="Kuo A."/>
            <person name="Liang C."/>
            <person name="Lipzen A."/>
            <person name="Lutzoni F."/>
            <person name="Magnuson J."/>
            <person name="Mondo S."/>
            <person name="Nolan M."/>
            <person name="Ohm R."/>
            <person name="Pangilinan J."/>
            <person name="Park H.-J."/>
            <person name="Ramirez L."/>
            <person name="Alfaro M."/>
            <person name="Sun H."/>
            <person name="Tritt A."/>
            <person name="Yoshinaga Y."/>
            <person name="Zwiers L.-H."/>
            <person name="Turgeon B.G."/>
            <person name="Goodwin S.B."/>
            <person name="Spatafora J.W."/>
            <person name="Crous P.W."/>
            <person name="Grigoriev I.V."/>
        </authorList>
    </citation>
    <scope>NUCLEOTIDE SEQUENCE</scope>
    <source>
        <strain evidence="2">CBS 394.84</strain>
    </source>
</reference>
<dbReference type="InterPro" id="IPR001623">
    <property type="entry name" value="DnaJ_domain"/>
</dbReference>
<evidence type="ECO:0000259" key="1">
    <source>
        <dbReference type="PROSITE" id="PS50076"/>
    </source>
</evidence>
<accession>A0A9P4G7J7</accession>
<dbReference type="PROSITE" id="PS50076">
    <property type="entry name" value="DNAJ_2"/>
    <property type="match status" value="1"/>
</dbReference>
<keyword evidence="3" id="KW-1185">Reference proteome</keyword>
<gene>
    <name evidence="2" type="ORF">K460DRAFT_296544</name>
</gene>
<feature type="domain" description="J" evidence="1">
    <location>
        <begin position="2"/>
        <end position="76"/>
    </location>
</feature>
<comment type="caution">
    <text evidence="2">The sequence shown here is derived from an EMBL/GenBank/DDBJ whole genome shotgun (WGS) entry which is preliminary data.</text>
</comment>
<proteinExistence type="predicted"/>
<dbReference type="PRINTS" id="PR00625">
    <property type="entry name" value="JDOMAIN"/>
</dbReference>
<dbReference type="GeneID" id="63846895"/>
<dbReference type="AlphaFoldDB" id="A0A9P4G7J7"/>
<dbReference type="OrthoDB" id="3687334at2759"/>
<dbReference type="InterPro" id="IPR036869">
    <property type="entry name" value="J_dom_sf"/>
</dbReference>
<sequence>MASYRTLGVGPNASEDSIRAAYKALALQYHPDKVDKLNRAEATVHELEDGAEDLDWRGKLPEGIGGSGTAWWDALEGNEPGPVKRWAKVSAKAQQNVGMKVDATARFILNAEYQDAYEGFENWRRKHIEKRDQEERLQNDIDAMSLRLRDQARATLAEKRSAPGYQHDDYQQFNLDEEQFFEDDSSKRTGTWRDNHNTLASGKIPVQQRYTLFKKQVSAIERRLSTFDPEFRTKTELRRCAKSRN</sequence>
<dbReference type="Proteomes" id="UP000800039">
    <property type="component" value="Unassembled WGS sequence"/>
</dbReference>
<dbReference type="Pfam" id="PF00226">
    <property type="entry name" value="DnaJ"/>
    <property type="match status" value="1"/>
</dbReference>
<dbReference type="EMBL" id="ML976620">
    <property type="protein sequence ID" value="KAF1840160.1"/>
    <property type="molecule type" value="Genomic_DNA"/>
</dbReference>
<dbReference type="RefSeq" id="XP_040782723.1">
    <property type="nucleotide sequence ID" value="XM_040929643.1"/>
</dbReference>
<dbReference type="Gene3D" id="1.10.287.110">
    <property type="entry name" value="DnaJ domain"/>
    <property type="match status" value="1"/>
</dbReference>